<protein>
    <submittedName>
        <fullName evidence="3">Leucine-rich repeat domain-containing protein</fullName>
    </submittedName>
</protein>
<dbReference type="PANTHER" id="PTHR46652:SF3">
    <property type="entry name" value="LEUCINE-RICH REPEAT-CONTAINING PROTEIN 9"/>
    <property type="match status" value="1"/>
</dbReference>
<comment type="caution">
    <text evidence="3">The sequence shown here is derived from an EMBL/GenBank/DDBJ whole genome shotgun (WGS) entry which is preliminary data.</text>
</comment>
<evidence type="ECO:0000256" key="1">
    <source>
        <dbReference type="ARBA" id="ARBA00022614"/>
    </source>
</evidence>
<gene>
    <name evidence="3" type="ORF">GN244_ATG09476</name>
</gene>
<keyword evidence="1" id="KW-0433">Leucine-rich repeat</keyword>
<dbReference type="InterPro" id="IPR001611">
    <property type="entry name" value="Leu-rich_rpt"/>
</dbReference>
<dbReference type="EMBL" id="WSZM01000198">
    <property type="protein sequence ID" value="KAF4038404.1"/>
    <property type="molecule type" value="Genomic_DNA"/>
</dbReference>
<dbReference type="AlphaFoldDB" id="A0A833W1G8"/>
<dbReference type="PROSITE" id="PS51450">
    <property type="entry name" value="LRR"/>
    <property type="match status" value="2"/>
</dbReference>
<reference evidence="3" key="1">
    <citation type="submission" date="2020-04" db="EMBL/GenBank/DDBJ databases">
        <title>Hybrid Assembly of Korean Phytophthora infestans isolates.</title>
        <authorList>
            <person name="Prokchorchik M."/>
            <person name="Lee Y."/>
            <person name="Seo J."/>
            <person name="Cho J.-H."/>
            <person name="Park Y.-E."/>
            <person name="Jang D.-C."/>
            <person name="Im J.-S."/>
            <person name="Choi J.-G."/>
            <person name="Park H.-J."/>
            <person name="Lee G.-B."/>
            <person name="Lee Y.-G."/>
            <person name="Hong S.-Y."/>
            <person name="Cho K."/>
            <person name="Sohn K.H."/>
        </authorList>
    </citation>
    <scope>NUCLEOTIDE SEQUENCE</scope>
    <source>
        <strain evidence="3">KR_1_A1</strain>
    </source>
</reference>
<dbReference type="PANTHER" id="PTHR46652">
    <property type="entry name" value="LEUCINE-RICH REPEAT AND IQ DOMAIN-CONTAINING PROTEIN 1-RELATED"/>
    <property type="match status" value="1"/>
</dbReference>
<dbReference type="InterPro" id="IPR032675">
    <property type="entry name" value="LRR_dom_sf"/>
</dbReference>
<evidence type="ECO:0000313" key="4">
    <source>
        <dbReference type="Proteomes" id="UP000602510"/>
    </source>
</evidence>
<keyword evidence="4" id="KW-1185">Reference proteome</keyword>
<sequence>MSFVRGLEYFCRSAGTDISEPTPSMELTPEIIKRRSGHYDVSLVALLDVSGMKLRRIAALESCVNLLELNLAHNELRSLEELPTLPLLRCLHLSNNELTSLATLPLLPSLEELSVAKNQIRSVDFVELATKLPSLRVLNFDGNPLDIKAGAKASKAFPNLFILNGKTLTLTRLLEEITINAVSKSAATEDENPVEAGLELDDEAVESNDDAVGVNEFINESTRHLEDTGNCRARAHLSTSVTQKWQNGHRNPIISEVNENINTI</sequence>
<dbReference type="Gene3D" id="3.80.10.10">
    <property type="entry name" value="Ribonuclease Inhibitor"/>
    <property type="match status" value="1"/>
</dbReference>
<dbReference type="Pfam" id="PF14580">
    <property type="entry name" value="LRR_9"/>
    <property type="match status" value="1"/>
</dbReference>
<accession>A0A833W1G8</accession>
<proteinExistence type="predicted"/>
<dbReference type="Proteomes" id="UP000602510">
    <property type="component" value="Unassembled WGS sequence"/>
</dbReference>
<dbReference type="InterPro" id="IPR050836">
    <property type="entry name" value="SDS22/Internalin_LRR"/>
</dbReference>
<organism evidence="3 4">
    <name type="scientific">Phytophthora infestans</name>
    <name type="common">Potato late blight agent</name>
    <name type="synonym">Botrytis infestans</name>
    <dbReference type="NCBI Taxonomy" id="4787"/>
    <lineage>
        <taxon>Eukaryota</taxon>
        <taxon>Sar</taxon>
        <taxon>Stramenopiles</taxon>
        <taxon>Oomycota</taxon>
        <taxon>Peronosporomycetes</taxon>
        <taxon>Peronosporales</taxon>
        <taxon>Peronosporaceae</taxon>
        <taxon>Phytophthora</taxon>
    </lineage>
</organism>
<evidence type="ECO:0000313" key="3">
    <source>
        <dbReference type="EMBL" id="KAF4038404.1"/>
    </source>
</evidence>
<keyword evidence="2" id="KW-0677">Repeat</keyword>
<dbReference type="SUPFAM" id="SSF52058">
    <property type="entry name" value="L domain-like"/>
    <property type="match status" value="1"/>
</dbReference>
<name>A0A833W1G8_PHYIN</name>
<evidence type="ECO:0000256" key="2">
    <source>
        <dbReference type="ARBA" id="ARBA00022737"/>
    </source>
</evidence>